<keyword evidence="1" id="KW-1133">Transmembrane helix</keyword>
<keyword evidence="1" id="KW-0472">Membrane</keyword>
<sequence length="320" mass="37794">MKKIFKIFLVLLGLFLLFCVFMMFYSWYRTNQPIYDVRSPKVEKIDLIANDKYVAVTDKNEKNGSYIFVGQDILVTNPRKERYNGKDTSTRYTEAYSYINVYNLKQPSSKPKKINLYALLEKVGISNRLYGSFVDYYGTVDGKEYLLIRSVRRHNFYHVTYHRLDWQTEKLEKVDVSSSPIQRWYKEGVLNDAIRNSNLASLTADNAGLEINWVSGRHYFDKYDKKAFQLEQTNFGSLYPDVTKRLKEGKTYVFPRWGYVSDEEYFNDMNHWFAPQGQEKLPLSAAVYVADRQTEERTPIGSYADFIEWRKAHPKEKEKN</sequence>
<proteinExistence type="predicted"/>
<dbReference type="Proteomes" id="UP001519296">
    <property type="component" value="Unassembled WGS sequence"/>
</dbReference>
<feature type="transmembrane region" description="Helical" evidence="1">
    <location>
        <begin position="7"/>
        <end position="28"/>
    </location>
</feature>
<keyword evidence="3" id="KW-1185">Reference proteome</keyword>
<evidence type="ECO:0008006" key="4">
    <source>
        <dbReference type="Google" id="ProtNLM"/>
    </source>
</evidence>
<keyword evidence="1" id="KW-0812">Transmembrane</keyword>
<evidence type="ECO:0000313" key="3">
    <source>
        <dbReference type="Proteomes" id="UP001519296"/>
    </source>
</evidence>
<dbReference type="RefSeq" id="WP_209627441.1">
    <property type="nucleotide sequence ID" value="NZ_PRDG01000002.1"/>
</dbReference>
<reference evidence="2 3" key="1">
    <citation type="submission" date="2018-02" db="EMBL/GenBank/DDBJ databases">
        <title>Draft genome sequence of Streptococcus oricebi CCUG 70868T type strain.</title>
        <authorList>
            <person name="Mendez V."/>
            <person name="Salva-Serra F."/>
            <person name="Jaen-Luchoro D."/>
            <person name="Gonzales-Siles L."/>
            <person name="Karlsson R."/>
            <person name="Engstrom-Jakobsson H."/>
            <person name="Busquets A."/>
            <person name="Gomila M."/>
            <person name="Pineiro-Iglesias B."/>
            <person name="Bennasar-Figueras A."/>
            <person name="Seeger M."/>
            <person name="Moore E."/>
        </authorList>
    </citation>
    <scope>NUCLEOTIDE SEQUENCE [LARGE SCALE GENOMIC DNA]</scope>
    <source>
        <strain evidence="2 3">CCUG 70868</strain>
    </source>
</reference>
<protein>
    <recommendedName>
        <fullName evidence="4">Lipoprotein</fullName>
    </recommendedName>
</protein>
<evidence type="ECO:0000256" key="1">
    <source>
        <dbReference type="SAM" id="Phobius"/>
    </source>
</evidence>
<gene>
    <name evidence="2" type="ORF">C4K46_03465</name>
</gene>
<name>A0ABS5B2E1_9STRE</name>
<comment type="caution">
    <text evidence="2">The sequence shown here is derived from an EMBL/GenBank/DDBJ whole genome shotgun (WGS) entry which is preliminary data.</text>
</comment>
<accession>A0ABS5B2E1</accession>
<dbReference type="EMBL" id="PRDG01000002">
    <property type="protein sequence ID" value="MBP2622994.1"/>
    <property type="molecule type" value="Genomic_DNA"/>
</dbReference>
<organism evidence="2 3">
    <name type="scientific">Streptococcus oricebi</name>
    <dbReference type="NCBI Taxonomy" id="1547447"/>
    <lineage>
        <taxon>Bacteria</taxon>
        <taxon>Bacillati</taxon>
        <taxon>Bacillota</taxon>
        <taxon>Bacilli</taxon>
        <taxon>Lactobacillales</taxon>
        <taxon>Streptococcaceae</taxon>
        <taxon>Streptococcus</taxon>
    </lineage>
</organism>
<evidence type="ECO:0000313" key="2">
    <source>
        <dbReference type="EMBL" id="MBP2622994.1"/>
    </source>
</evidence>